<proteinExistence type="predicted"/>
<dbReference type="InterPro" id="IPR013087">
    <property type="entry name" value="Znf_C2H2_type"/>
</dbReference>
<reference evidence="4 5" key="1">
    <citation type="submission" date="2024-01" db="EMBL/GenBank/DDBJ databases">
        <title>The genomes of 5 underutilized Papilionoideae crops provide insights into root nodulation and disease resistanc.</title>
        <authorList>
            <person name="Jiang F."/>
        </authorList>
    </citation>
    <scope>NUCLEOTIDE SEQUENCE [LARGE SCALE GENOMIC DNA]</scope>
    <source>
        <strain evidence="4">JINMINGXINNONG_FW02</strain>
        <tissue evidence="4">Leaves</tissue>
    </source>
</reference>
<dbReference type="Pfam" id="PF12874">
    <property type="entry name" value="zf-met"/>
    <property type="match status" value="2"/>
</dbReference>
<name>A0AAN9P068_PHACN</name>
<organism evidence="4 5">
    <name type="scientific">Phaseolus coccineus</name>
    <name type="common">Scarlet runner bean</name>
    <name type="synonym">Phaseolus multiflorus</name>
    <dbReference type="NCBI Taxonomy" id="3886"/>
    <lineage>
        <taxon>Eukaryota</taxon>
        <taxon>Viridiplantae</taxon>
        <taxon>Streptophyta</taxon>
        <taxon>Embryophyta</taxon>
        <taxon>Tracheophyta</taxon>
        <taxon>Spermatophyta</taxon>
        <taxon>Magnoliopsida</taxon>
        <taxon>eudicotyledons</taxon>
        <taxon>Gunneridae</taxon>
        <taxon>Pentapetalae</taxon>
        <taxon>rosids</taxon>
        <taxon>fabids</taxon>
        <taxon>Fabales</taxon>
        <taxon>Fabaceae</taxon>
        <taxon>Papilionoideae</taxon>
        <taxon>50 kb inversion clade</taxon>
        <taxon>NPAAA clade</taxon>
        <taxon>indigoferoid/millettioid clade</taxon>
        <taxon>Phaseoleae</taxon>
        <taxon>Phaseolus</taxon>
    </lineage>
</organism>
<dbReference type="SMART" id="SM00355">
    <property type="entry name" value="ZnF_C2H2"/>
    <property type="match status" value="2"/>
</dbReference>
<dbReference type="GO" id="GO:0003676">
    <property type="term" value="F:nucleic acid binding"/>
    <property type="evidence" value="ECO:0007669"/>
    <property type="project" value="InterPro"/>
</dbReference>
<feature type="region of interest" description="Disordered" evidence="1">
    <location>
        <begin position="62"/>
        <end position="125"/>
    </location>
</feature>
<evidence type="ECO:0000259" key="2">
    <source>
        <dbReference type="SMART" id="SM00355"/>
    </source>
</evidence>
<sequence>MDYSGYNYQQQPQQHSYGYDPSQIQIQPYDQSYAYQQYYAYNPQYAYFPNTHQGQFQFQAETAPLHPPGVNPTAPESAPTGQSQYRGRGGRGGRPFRGAGRGRGHSRGHGVGGGRHIPSHSSGAAISHAAGTPVVTGTASAIEPSSVSVPTQLPKPARVQPPAPRKVCCEICKVECNTPEILEQHKNGKKHQKNMRVHEELQRRNALNGQQSGQIPTSQLNLTDEPKQVQESEKNGCPAEIIGSGVIVNNHNEETQLQNNVGNISEAPAEAPEAKNMDNSAGRGRGLKRKKKGGKGGKYMRTNDGLKAVESAQTVSFRCELCDVKCESQIVYQSHVTGKKHLSKLRRAHDPQASSGVGLPQALSGPLLGLQALYPPDINALSNAINAQVQQGDNDPQVLLAQLLMTVLSQAQVTATAQVTGVTASQMPGPISMAGPSYEPQLLQTQVAEIAAHANLENPSGEAKTEPLPVPPLEAKAQQGSTVSTQIEGGGSETTK</sequence>
<dbReference type="Gene3D" id="3.30.160.60">
    <property type="entry name" value="Classic Zinc Finger"/>
    <property type="match status" value="2"/>
</dbReference>
<accession>A0AAN9P068</accession>
<dbReference type="GO" id="GO:0008270">
    <property type="term" value="F:zinc ion binding"/>
    <property type="evidence" value="ECO:0007669"/>
    <property type="project" value="InterPro"/>
</dbReference>
<dbReference type="AlphaFoldDB" id="A0AAN9P068"/>
<feature type="domain" description="U1-type" evidence="3">
    <location>
        <begin position="164"/>
        <end position="198"/>
    </location>
</feature>
<gene>
    <name evidence="4" type="ORF">VNO80_01093</name>
</gene>
<dbReference type="Proteomes" id="UP001374584">
    <property type="component" value="Unassembled WGS sequence"/>
</dbReference>
<feature type="domain" description="U1-type" evidence="3">
    <location>
        <begin position="314"/>
        <end position="348"/>
    </location>
</feature>
<protein>
    <submittedName>
        <fullName evidence="4">Uncharacterized protein</fullName>
    </submittedName>
</protein>
<dbReference type="SMART" id="SM00451">
    <property type="entry name" value="ZnF_U1"/>
    <property type="match status" value="2"/>
</dbReference>
<feature type="region of interest" description="Disordered" evidence="1">
    <location>
        <begin position="143"/>
        <end position="162"/>
    </location>
</feature>
<evidence type="ECO:0000259" key="3">
    <source>
        <dbReference type="SMART" id="SM00451"/>
    </source>
</evidence>
<feature type="region of interest" description="Disordered" evidence="1">
    <location>
        <begin position="268"/>
        <end position="299"/>
    </location>
</feature>
<dbReference type="InterPro" id="IPR036236">
    <property type="entry name" value="Znf_C2H2_sf"/>
</dbReference>
<feature type="compositionally biased region" description="Gly residues" evidence="1">
    <location>
        <begin position="90"/>
        <end position="99"/>
    </location>
</feature>
<dbReference type="InterPro" id="IPR003604">
    <property type="entry name" value="Matrin/U1-like-C_Znf_C2H2"/>
</dbReference>
<feature type="region of interest" description="Disordered" evidence="1">
    <location>
        <begin position="457"/>
        <end position="496"/>
    </location>
</feature>
<dbReference type="EMBL" id="JAYMYR010000001">
    <property type="protein sequence ID" value="KAK7382276.1"/>
    <property type="molecule type" value="Genomic_DNA"/>
</dbReference>
<evidence type="ECO:0000313" key="4">
    <source>
        <dbReference type="EMBL" id="KAK7382276.1"/>
    </source>
</evidence>
<comment type="caution">
    <text evidence="4">The sequence shown here is derived from an EMBL/GenBank/DDBJ whole genome shotgun (WGS) entry which is preliminary data.</text>
</comment>
<evidence type="ECO:0000256" key="1">
    <source>
        <dbReference type="SAM" id="MobiDB-lite"/>
    </source>
</evidence>
<feature type="domain" description="C2H2-type" evidence="2">
    <location>
        <begin position="317"/>
        <end position="341"/>
    </location>
</feature>
<dbReference type="PANTHER" id="PTHR47487">
    <property type="entry name" value="OS06G0651300 PROTEIN-RELATED"/>
    <property type="match status" value="1"/>
</dbReference>
<evidence type="ECO:0000313" key="5">
    <source>
        <dbReference type="Proteomes" id="UP001374584"/>
    </source>
</evidence>
<feature type="region of interest" description="Disordered" evidence="1">
    <location>
        <begin position="1"/>
        <end position="20"/>
    </location>
</feature>
<feature type="domain" description="C2H2-type" evidence="2">
    <location>
        <begin position="167"/>
        <end position="191"/>
    </location>
</feature>
<feature type="compositionally biased region" description="Basic residues" evidence="1">
    <location>
        <begin position="285"/>
        <end position="295"/>
    </location>
</feature>
<dbReference type="PANTHER" id="PTHR47487:SF3">
    <property type="entry name" value="GLUTENIN, HIGH MOLECULAR WEIGHT SUBUNIT 12-LIKE"/>
    <property type="match status" value="1"/>
</dbReference>
<keyword evidence="5" id="KW-1185">Reference proteome</keyword>
<feature type="compositionally biased region" description="Polar residues" evidence="1">
    <location>
        <begin position="478"/>
        <end position="487"/>
    </location>
</feature>
<dbReference type="SUPFAM" id="SSF57667">
    <property type="entry name" value="beta-beta-alpha zinc fingers"/>
    <property type="match status" value="2"/>
</dbReference>